<protein>
    <submittedName>
        <fullName evidence="3">HNH endonuclease</fullName>
    </submittedName>
</protein>
<dbReference type="InterPro" id="IPR003615">
    <property type="entry name" value="HNH_nuc"/>
</dbReference>
<dbReference type="GO" id="GO:0003676">
    <property type="term" value="F:nucleic acid binding"/>
    <property type="evidence" value="ECO:0007669"/>
    <property type="project" value="InterPro"/>
</dbReference>
<dbReference type="Gene3D" id="1.10.30.50">
    <property type="match status" value="1"/>
</dbReference>
<organism evidence="3">
    <name type="scientific">Siphoviridae sp. ctGkF2</name>
    <dbReference type="NCBI Taxonomy" id="2827823"/>
    <lineage>
        <taxon>Viruses</taxon>
        <taxon>Duplodnaviria</taxon>
        <taxon>Heunggongvirae</taxon>
        <taxon>Uroviricota</taxon>
        <taxon>Caudoviricetes</taxon>
    </lineage>
</organism>
<dbReference type="GO" id="GO:0004519">
    <property type="term" value="F:endonuclease activity"/>
    <property type="evidence" value="ECO:0007669"/>
    <property type="project" value="UniProtKB-KW"/>
</dbReference>
<reference evidence="3" key="1">
    <citation type="journal article" date="2021" name="Proc. Natl. Acad. Sci. U.S.A.">
        <title>A Catalog of Tens of Thousands of Viruses from Human Metagenomes Reveals Hidden Associations with Chronic Diseases.</title>
        <authorList>
            <person name="Tisza M.J."/>
            <person name="Buck C.B."/>
        </authorList>
    </citation>
    <scope>NUCLEOTIDE SEQUENCE</scope>
    <source>
        <strain evidence="3">CtGkF2</strain>
    </source>
</reference>
<name>A0A8S5TKY4_9CAUD</name>
<dbReference type="EMBL" id="BK032847">
    <property type="protein sequence ID" value="DAF63966.1"/>
    <property type="molecule type" value="Genomic_DNA"/>
</dbReference>
<dbReference type="GO" id="GO:0008270">
    <property type="term" value="F:zinc ion binding"/>
    <property type="evidence" value="ECO:0007669"/>
    <property type="project" value="InterPro"/>
</dbReference>
<evidence type="ECO:0000259" key="2">
    <source>
        <dbReference type="Pfam" id="PF01844"/>
    </source>
</evidence>
<keyword evidence="3" id="KW-0540">Nuclease</keyword>
<keyword evidence="3" id="KW-0378">Hydrolase</keyword>
<feature type="compositionally biased region" description="Basic residues" evidence="1">
    <location>
        <begin position="78"/>
        <end position="97"/>
    </location>
</feature>
<proteinExistence type="predicted"/>
<feature type="region of interest" description="Disordered" evidence="1">
    <location>
        <begin position="74"/>
        <end position="97"/>
    </location>
</feature>
<evidence type="ECO:0000313" key="3">
    <source>
        <dbReference type="EMBL" id="DAF63966.1"/>
    </source>
</evidence>
<evidence type="ECO:0000256" key="1">
    <source>
        <dbReference type="SAM" id="MobiDB-lite"/>
    </source>
</evidence>
<dbReference type="Pfam" id="PF01844">
    <property type="entry name" value="HNH"/>
    <property type="match status" value="1"/>
</dbReference>
<sequence length="97" mass="10970">MSWESSNRRSRLPSDWDSRRLLVLRRDSFRCRIGSVGCLVVATEVDHAVAGDNHSLNNLQAVCSACHKAKTQMEGLAKRQRLRSQRFRPKGRHPGAS</sequence>
<dbReference type="InterPro" id="IPR002711">
    <property type="entry name" value="HNH"/>
</dbReference>
<accession>A0A8S5TKY4</accession>
<keyword evidence="3" id="KW-0255">Endonuclease</keyword>
<feature type="domain" description="HNH" evidence="2">
    <location>
        <begin position="42"/>
        <end position="72"/>
    </location>
</feature>
<dbReference type="CDD" id="cd00085">
    <property type="entry name" value="HNHc"/>
    <property type="match status" value="1"/>
</dbReference>